<comment type="caution">
    <text evidence="2">The sequence shown here is derived from an EMBL/GenBank/DDBJ whole genome shotgun (WGS) entry which is preliminary data.</text>
</comment>
<keyword evidence="1" id="KW-0812">Transmembrane</keyword>
<reference evidence="2 3" key="1">
    <citation type="submission" date="2020-08" db="EMBL/GenBank/DDBJ databases">
        <title>Genomic Encyclopedia of Type Strains, Phase IV (KMG-IV): sequencing the most valuable type-strain genomes for metagenomic binning, comparative biology and taxonomic classification.</title>
        <authorList>
            <person name="Goeker M."/>
        </authorList>
    </citation>
    <scope>NUCLEOTIDE SEQUENCE [LARGE SCALE GENOMIC DNA]</scope>
    <source>
        <strain evidence="2 3">DSM 14552</strain>
    </source>
</reference>
<evidence type="ECO:0000256" key="1">
    <source>
        <dbReference type="SAM" id="Phobius"/>
    </source>
</evidence>
<protein>
    <recommendedName>
        <fullName evidence="4">DUF4350 domain-containing protein</fullName>
    </recommendedName>
</protein>
<evidence type="ECO:0008006" key="4">
    <source>
        <dbReference type="Google" id="ProtNLM"/>
    </source>
</evidence>
<dbReference type="AlphaFoldDB" id="A0A7W5ZZY2"/>
<gene>
    <name evidence="2" type="ORF">GGQ88_003496</name>
</gene>
<keyword evidence="1" id="KW-1133">Transmembrane helix</keyword>
<name>A0A7W5ZZY2_9SPHN</name>
<keyword evidence="3" id="KW-1185">Reference proteome</keyword>
<dbReference type="Proteomes" id="UP000562395">
    <property type="component" value="Unassembled WGS sequence"/>
</dbReference>
<dbReference type="EMBL" id="JACICY010000011">
    <property type="protein sequence ID" value="MBB3862198.1"/>
    <property type="molecule type" value="Genomic_DNA"/>
</dbReference>
<feature type="transmembrane region" description="Helical" evidence="1">
    <location>
        <begin position="12"/>
        <end position="30"/>
    </location>
</feature>
<feature type="transmembrane region" description="Helical" evidence="1">
    <location>
        <begin position="294"/>
        <end position="313"/>
    </location>
</feature>
<evidence type="ECO:0000313" key="2">
    <source>
        <dbReference type="EMBL" id="MBB3862198.1"/>
    </source>
</evidence>
<dbReference type="RefSeq" id="WP_221214746.1">
    <property type="nucleotide sequence ID" value="NZ_JACICY010000011.1"/>
</dbReference>
<keyword evidence="1" id="KW-0472">Membrane</keyword>
<accession>A0A7W5ZZY2</accession>
<evidence type="ECO:0000313" key="3">
    <source>
        <dbReference type="Proteomes" id="UP000562395"/>
    </source>
</evidence>
<proteinExistence type="predicted"/>
<organism evidence="2 3">
    <name type="scientific">Novosphingobium hassiacum</name>
    <dbReference type="NCBI Taxonomy" id="173676"/>
    <lineage>
        <taxon>Bacteria</taxon>
        <taxon>Pseudomonadati</taxon>
        <taxon>Pseudomonadota</taxon>
        <taxon>Alphaproteobacteria</taxon>
        <taxon>Sphingomonadales</taxon>
        <taxon>Sphingomonadaceae</taxon>
        <taxon>Novosphingobium</taxon>
    </lineage>
</organism>
<sequence>MSAASPFSRGTVIGMLLTGALAFVALLWFLGNNTGGSGNNGGAHVGGHGLNGYAGLAKMLENQGFDVVRQRNRRALETQPGLLILTPPAEAKGKEIAKVVEARRYIGPTIVVAPKWFAVPSRAQKAKRGWVDVQSTATPNWPGFADNVSVEIGANKGSTTGGWRLSEGRRGRLPDDRFVESGSGKGLVPIVNAANGKILAAWMEDDGYYPELNALAGIDPGYGGEDEDLYPVVLVFEPDLLDNWGLADKATALLAHDLVLATADDNAQPIAFDMTFNGFGAGRNLLTLAFEPPFLAATICLLLAALAVAWRALHRFGPTLQSGPDIAHGKAALVGNAAGLIQRAGRVHLIAAPYADATRERLALALGLPRGQTPEATERLIDAAQDRRGLAGPRFSAAAAHLRSSRKPHDLTRRAAVIREIEKDLT</sequence>